<dbReference type="InterPro" id="IPR057207">
    <property type="entry name" value="FBXL15_LRR"/>
</dbReference>
<dbReference type="SUPFAM" id="SSF52047">
    <property type="entry name" value="RNI-like"/>
    <property type="match status" value="1"/>
</dbReference>
<dbReference type="InterPro" id="IPR041567">
    <property type="entry name" value="COI1_F-box"/>
</dbReference>
<sequence>MEDHSNDVLTSVVHLPDDCLTIIFQWLDSSSDRESFGLTCHRWHNIQNLSRRSLQFQSSFTLFNFSSSSQTSLLDSYHLHKLLTRFQHLHYLSLSGCTELPDSGLIPLQFYGSKLLSLHLDYCFGLTDNGLSLVAAGCPSLMAINLSRCNITDVGLEALANGCTALKKINLSYCPLVSDSGLRALSQACHQLQTVKISCCREINGRGLTGCSPMLAYVDADSCNLEPKGIMGIVSGGGLEYLNVSGISWSIQEDGLAAIGSGFAARLKILNLRMCRTVGDESIMAIAKGCPLLREWNLALCYGVRISGWKSIGLNCKKLEKLHVNRCRNLCDHGLQALREGCKRLSVLYISKCCRLSSTAIELFKMYRGNVEIREEENMCIGPDWTFGK</sequence>
<dbReference type="Pfam" id="PF18511">
    <property type="entry name" value="F-box_5"/>
    <property type="match status" value="1"/>
</dbReference>
<comment type="caution">
    <text evidence="3">The sequence shown here is derived from an EMBL/GenBank/DDBJ whole genome shotgun (WGS) entry which is preliminary data.</text>
</comment>
<dbReference type="SMART" id="SM00367">
    <property type="entry name" value="LRR_CC"/>
    <property type="match status" value="8"/>
</dbReference>
<feature type="domain" description="COI1 F-box" evidence="1">
    <location>
        <begin position="14"/>
        <end position="52"/>
    </location>
</feature>
<evidence type="ECO:0000259" key="2">
    <source>
        <dbReference type="Pfam" id="PF25372"/>
    </source>
</evidence>
<dbReference type="PANTHER" id="PTHR13318">
    <property type="entry name" value="PARTNER OF PAIRED, ISOFORM B-RELATED"/>
    <property type="match status" value="1"/>
</dbReference>
<dbReference type="SUPFAM" id="SSF81383">
    <property type="entry name" value="F-box domain"/>
    <property type="match status" value="1"/>
</dbReference>
<evidence type="ECO:0000313" key="3">
    <source>
        <dbReference type="EMBL" id="OAY32943.1"/>
    </source>
</evidence>
<dbReference type="Gene3D" id="3.80.10.10">
    <property type="entry name" value="Ribonuclease Inhibitor"/>
    <property type="match status" value="2"/>
</dbReference>
<dbReference type="OrthoDB" id="550575at2759"/>
<dbReference type="AlphaFoldDB" id="A0A2C9UPD8"/>
<dbReference type="OMA" id="MERETMD"/>
<dbReference type="Gramene" id="Manes.13G057500.1.v8.1">
    <property type="protein sequence ID" value="Manes.13G057500.1.v8.1.CDS.1"/>
    <property type="gene ID" value="Manes.13G057500.v8.1"/>
</dbReference>
<feature type="domain" description="F-box/LRR-repeat protein 15-like leucin rich repeat" evidence="2">
    <location>
        <begin position="127"/>
        <end position="365"/>
    </location>
</feature>
<gene>
    <name evidence="3" type="ORF">MANES_13G057500v8</name>
</gene>
<reference evidence="4" key="1">
    <citation type="journal article" date="2016" name="Nat. Biotechnol.">
        <title>Sequencing wild and cultivated cassava and related species reveals extensive interspecific hybridization and genetic diversity.</title>
        <authorList>
            <person name="Bredeson J.V."/>
            <person name="Lyons J.B."/>
            <person name="Prochnik S.E."/>
            <person name="Wu G.A."/>
            <person name="Ha C.M."/>
            <person name="Edsinger-Gonzales E."/>
            <person name="Grimwood J."/>
            <person name="Schmutz J."/>
            <person name="Rabbi I.Y."/>
            <person name="Egesi C."/>
            <person name="Nauluvula P."/>
            <person name="Lebot V."/>
            <person name="Ndunguru J."/>
            <person name="Mkamilo G."/>
            <person name="Bart R.S."/>
            <person name="Setter T.L."/>
            <person name="Gleadow R.M."/>
            <person name="Kulakow P."/>
            <person name="Ferguson M.E."/>
            <person name="Rounsley S."/>
            <person name="Rokhsar D.S."/>
        </authorList>
    </citation>
    <scope>NUCLEOTIDE SEQUENCE [LARGE SCALE GENOMIC DNA]</scope>
    <source>
        <strain evidence="4">cv. AM560-2</strain>
    </source>
</reference>
<dbReference type="GO" id="GO:0019005">
    <property type="term" value="C:SCF ubiquitin ligase complex"/>
    <property type="evidence" value="ECO:0000318"/>
    <property type="project" value="GO_Central"/>
</dbReference>
<accession>A0A2C9UPD8</accession>
<evidence type="ECO:0000313" key="4">
    <source>
        <dbReference type="Proteomes" id="UP000091857"/>
    </source>
</evidence>
<proteinExistence type="predicted"/>
<dbReference type="InterPro" id="IPR006553">
    <property type="entry name" value="Leu-rich_rpt_Cys-con_subtyp"/>
</dbReference>
<dbReference type="GO" id="GO:0031146">
    <property type="term" value="P:SCF-dependent proteasomal ubiquitin-dependent protein catabolic process"/>
    <property type="evidence" value="ECO:0000318"/>
    <property type="project" value="GO_Central"/>
</dbReference>
<dbReference type="CDD" id="cd22159">
    <property type="entry name" value="F-box_AtTIR1-like"/>
    <property type="match status" value="1"/>
</dbReference>
<dbReference type="Proteomes" id="UP000091857">
    <property type="component" value="Chromosome 13"/>
</dbReference>
<evidence type="ECO:0000259" key="1">
    <source>
        <dbReference type="Pfam" id="PF18511"/>
    </source>
</evidence>
<dbReference type="Pfam" id="PF25372">
    <property type="entry name" value="DUF7885"/>
    <property type="match status" value="1"/>
</dbReference>
<dbReference type="STRING" id="3983.A0A2C9UPD8"/>
<keyword evidence="4" id="KW-1185">Reference proteome</keyword>
<dbReference type="InterPro" id="IPR032675">
    <property type="entry name" value="LRR_dom_sf"/>
</dbReference>
<protein>
    <submittedName>
        <fullName evidence="3">Uncharacterized protein</fullName>
    </submittedName>
</protein>
<name>A0A2C9UPD8_MANES</name>
<dbReference type="InterPro" id="IPR036047">
    <property type="entry name" value="F-box-like_dom_sf"/>
</dbReference>
<organism evidence="3 4">
    <name type="scientific">Manihot esculenta</name>
    <name type="common">Cassava</name>
    <name type="synonym">Jatropha manihot</name>
    <dbReference type="NCBI Taxonomy" id="3983"/>
    <lineage>
        <taxon>Eukaryota</taxon>
        <taxon>Viridiplantae</taxon>
        <taxon>Streptophyta</taxon>
        <taxon>Embryophyta</taxon>
        <taxon>Tracheophyta</taxon>
        <taxon>Spermatophyta</taxon>
        <taxon>Magnoliopsida</taxon>
        <taxon>eudicotyledons</taxon>
        <taxon>Gunneridae</taxon>
        <taxon>Pentapetalae</taxon>
        <taxon>rosids</taxon>
        <taxon>fabids</taxon>
        <taxon>Malpighiales</taxon>
        <taxon>Euphorbiaceae</taxon>
        <taxon>Crotonoideae</taxon>
        <taxon>Manihoteae</taxon>
        <taxon>Manihot</taxon>
    </lineage>
</organism>
<dbReference type="EMBL" id="CM004399">
    <property type="protein sequence ID" value="OAY32943.1"/>
    <property type="molecule type" value="Genomic_DNA"/>
</dbReference>